<name>A0A521FQ77_9SPHI</name>
<gene>
    <name evidence="1" type="ORF">SAMN06265348_11663</name>
</gene>
<protein>
    <recommendedName>
        <fullName evidence="3">HipA-like C-terminal domain-containing protein</fullName>
    </recommendedName>
</protein>
<dbReference type="Proteomes" id="UP000320300">
    <property type="component" value="Unassembled WGS sequence"/>
</dbReference>
<reference evidence="1 2" key="1">
    <citation type="submission" date="2017-05" db="EMBL/GenBank/DDBJ databases">
        <authorList>
            <person name="Varghese N."/>
            <person name="Submissions S."/>
        </authorList>
    </citation>
    <scope>NUCLEOTIDE SEQUENCE [LARGE SCALE GENOMIC DNA]</scope>
    <source>
        <strain evidence="1 2">DSM 19036</strain>
    </source>
</reference>
<dbReference type="AlphaFoldDB" id="A0A521FQ77"/>
<organism evidence="1 2">
    <name type="scientific">Pedobacter westerhofensis</name>
    <dbReference type="NCBI Taxonomy" id="425512"/>
    <lineage>
        <taxon>Bacteria</taxon>
        <taxon>Pseudomonadati</taxon>
        <taxon>Bacteroidota</taxon>
        <taxon>Sphingobacteriia</taxon>
        <taxon>Sphingobacteriales</taxon>
        <taxon>Sphingobacteriaceae</taxon>
        <taxon>Pedobacter</taxon>
    </lineage>
</organism>
<keyword evidence="2" id="KW-1185">Reference proteome</keyword>
<evidence type="ECO:0008006" key="3">
    <source>
        <dbReference type="Google" id="ProtNLM"/>
    </source>
</evidence>
<dbReference type="OrthoDB" id="1092050at2"/>
<proteinExistence type="predicted"/>
<evidence type="ECO:0000313" key="1">
    <source>
        <dbReference type="EMBL" id="SMO98339.1"/>
    </source>
</evidence>
<accession>A0A521FQ77</accession>
<sequence length="185" mass="21264">MDFEKPAFGLQYNNDAFDATNVLLGLKNDNYELGKFTNRLDLLKIALFDFWVANDDRNHNNYNILIADHMFIPIDHSTIFDGGRLGSPLAQLSEDDSILTSDLAFTFLNQKTKVEEEAFKLIQNFPTFVNDCNEILPAIIERLPEEWCDDKALLSENISSAIIKNDIWLNETITSFSQLIHKFIR</sequence>
<dbReference type="EMBL" id="FXTN01000016">
    <property type="protein sequence ID" value="SMO98339.1"/>
    <property type="molecule type" value="Genomic_DNA"/>
</dbReference>
<evidence type="ECO:0000313" key="2">
    <source>
        <dbReference type="Proteomes" id="UP000320300"/>
    </source>
</evidence>